<keyword evidence="2" id="KW-1185">Reference proteome</keyword>
<accession>A0ABN7W6C6</accession>
<sequence length="48" mass="5659">MSARQIHKCLNFYRKATVIKYQQLGVLKAAWIKLETKLKTRLKVLKKA</sequence>
<reference evidence="1 2" key="1">
    <citation type="submission" date="2021-06" db="EMBL/GenBank/DDBJ databases">
        <authorList>
            <person name="Kallberg Y."/>
            <person name="Tangrot J."/>
            <person name="Rosling A."/>
        </authorList>
    </citation>
    <scope>NUCLEOTIDE SEQUENCE [LARGE SCALE GENOMIC DNA]</scope>
    <source>
        <strain evidence="1 2">120-4 pot B 10/14</strain>
    </source>
</reference>
<gene>
    <name evidence="1" type="ORF">GMARGA_LOCUS26435</name>
</gene>
<feature type="non-terminal residue" evidence="1">
    <location>
        <position position="48"/>
    </location>
</feature>
<proteinExistence type="predicted"/>
<dbReference type="EMBL" id="CAJVQB010030774">
    <property type="protein sequence ID" value="CAG8816025.1"/>
    <property type="molecule type" value="Genomic_DNA"/>
</dbReference>
<evidence type="ECO:0000313" key="2">
    <source>
        <dbReference type="Proteomes" id="UP000789901"/>
    </source>
</evidence>
<organism evidence="1 2">
    <name type="scientific">Gigaspora margarita</name>
    <dbReference type="NCBI Taxonomy" id="4874"/>
    <lineage>
        <taxon>Eukaryota</taxon>
        <taxon>Fungi</taxon>
        <taxon>Fungi incertae sedis</taxon>
        <taxon>Mucoromycota</taxon>
        <taxon>Glomeromycotina</taxon>
        <taxon>Glomeromycetes</taxon>
        <taxon>Diversisporales</taxon>
        <taxon>Gigasporaceae</taxon>
        <taxon>Gigaspora</taxon>
    </lineage>
</organism>
<dbReference type="Proteomes" id="UP000789901">
    <property type="component" value="Unassembled WGS sequence"/>
</dbReference>
<comment type="caution">
    <text evidence="1">The sequence shown here is derived from an EMBL/GenBank/DDBJ whole genome shotgun (WGS) entry which is preliminary data.</text>
</comment>
<name>A0ABN7W6C6_GIGMA</name>
<evidence type="ECO:0000313" key="1">
    <source>
        <dbReference type="EMBL" id="CAG8816025.1"/>
    </source>
</evidence>
<protein>
    <submittedName>
        <fullName evidence="1">11587_t:CDS:1</fullName>
    </submittedName>
</protein>